<evidence type="ECO:0000259" key="2">
    <source>
        <dbReference type="Pfam" id="PF04760"/>
    </source>
</evidence>
<feature type="compositionally biased region" description="Basic residues" evidence="1">
    <location>
        <begin position="217"/>
        <end position="226"/>
    </location>
</feature>
<organism evidence="3">
    <name type="scientific">marine metagenome</name>
    <dbReference type="NCBI Taxonomy" id="408172"/>
    <lineage>
        <taxon>unclassified sequences</taxon>
        <taxon>metagenomes</taxon>
        <taxon>ecological metagenomes</taxon>
    </lineage>
</organism>
<evidence type="ECO:0000256" key="1">
    <source>
        <dbReference type="SAM" id="MobiDB-lite"/>
    </source>
</evidence>
<reference evidence="3" key="1">
    <citation type="submission" date="2018-05" db="EMBL/GenBank/DDBJ databases">
        <authorList>
            <person name="Lanie J.A."/>
            <person name="Ng W.-L."/>
            <person name="Kazmierczak K.M."/>
            <person name="Andrzejewski T.M."/>
            <person name="Davidsen T.M."/>
            <person name="Wayne K.J."/>
            <person name="Tettelin H."/>
            <person name="Glass J.I."/>
            <person name="Rusch D."/>
            <person name="Podicherti R."/>
            <person name="Tsui H.-C.T."/>
            <person name="Winkler M.E."/>
        </authorList>
    </citation>
    <scope>NUCLEOTIDE SEQUENCE</scope>
</reference>
<feature type="non-terminal residue" evidence="3">
    <location>
        <position position="272"/>
    </location>
</feature>
<dbReference type="InterPro" id="IPR006847">
    <property type="entry name" value="IF2_N"/>
</dbReference>
<accession>A0A382K1P7</accession>
<gene>
    <name evidence="3" type="ORF">METZ01_LOCUS270780</name>
</gene>
<protein>
    <recommendedName>
        <fullName evidence="2">Translation initiation factor IF-2 N-terminal domain-containing protein</fullName>
    </recommendedName>
</protein>
<feature type="compositionally biased region" description="Basic residues" evidence="1">
    <location>
        <begin position="149"/>
        <end position="168"/>
    </location>
</feature>
<feature type="compositionally biased region" description="Basic and acidic residues" evidence="1">
    <location>
        <begin position="115"/>
        <end position="148"/>
    </location>
</feature>
<dbReference type="Pfam" id="PF04760">
    <property type="entry name" value="IF2_N"/>
    <property type="match status" value="1"/>
</dbReference>
<dbReference type="EMBL" id="UINC01077632">
    <property type="protein sequence ID" value="SVC17926.1"/>
    <property type="molecule type" value="Genomic_DNA"/>
</dbReference>
<evidence type="ECO:0000313" key="3">
    <source>
        <dbReference type="EMBL" id="SVC17926.1"/>
    </source>
</evidence>
<name>A0A382K1P7_9ZZZZ</name>
<dbReference type="AlphaFoldDB" id="A0A382K1P7"/>
<dbReference type="Gene3D" id="1.10.10.2480">
    <property type="match status" value="1"/>
</dbReference>
<sequence>MAKTRIFQIAKDLNISHTDILHFLKARNIEVSSHMSPVDETVHQMIMEEFAKDKELVDRFRKEKVRREIHDTRLKEQQESAKKLKLLSLTEQRELEKEEIKRKADKELEEKKRLEKESLKNEDEVVKREKEHDARKREQGTQGKDHKSASNRKAKELKKKFKTSRKLRSINLSDIQTEIGAGTSKHPPAKKPKQQEKVHQSVKTKVKGILAQMDTKSKKKSHKRSKVKEEDEVLESVEKPTLQVAEFSNVEELGKIFEVTFSDVIQICIELG</sequence>
<proteinExistence type="predicted"/>
<feature type="region of interest" description="Disordered" evidence="1">
    <location>
        <begin position="115"/>
        <end position="234"/>
    </location>
</feature>
<feature type="domain" description="Translation initiation factor IF-2 N-terminal" evidence="2">
    <location>
        <begin position="1"/>
        <end position="51"/>
    </location>
</feature>